<sequence length="210" mass="24020">MYAGFFDQKLKKMMCFICFSGRAKRADKPEKEGYHSRHEASSQCSPLSLPSAITENCLSKSPLLQCRSVHPQIDFTPVQQSINKIVIESKASIEEQNRPSIYFKPLPKITTSEVIDCTFEEDAQTCDFQKSVQIPAVATATRSNYLRVDDPLQRTRSVEMILPAANDEEQQCASFELCQKTGQYHRLLPDTDYLQKVCFVPDKHHCMEFR</sequence>
<organism evidence="3">
    <name type="scientific">Thelazia callipaeda</name>
    <name type="common">Oriental eyeworm</name>
    <name type="synonym">Parasitic nematode</name>
    <dbReference type="NCBI Taxonomy" id="103827"/>
    <lineage>
        <taxon>Eukaryota</taxon>
        <taxon>Metazoa</taxon>
        <taxon>Ecdysozoa</taxon>
        <taxon>Nematoda</taxon>
        <taxon>Chromadorea</taxon>
        <taxon>Rhabditida</taxon>
        <taxon>Spirurina</taxon>
        <taxon>Spiruromorpha</taxon>
        <taxon>Thelazioidea</taxon>
        <taxon>Thelaziidae</taxon>
        <taxon>Thelazia</taxon>
    </lineage>
</organism>
<protein>
    <submittedName>
        <fullName evidence="3">IRS-type PTB domain-containing protein</fullName>
    </submittedName>
</protein>
<proteinExistence type="predicted"/>
<reference evidence="1 2" key="2">
    <citation type="submission" date="2018-11" db="EMBL/GenBank/DDBJ databases">
        <authorList>
            <consortium name="Pathogen Informatics"/>
        </authorList>
    </citation>
    <scope>NUCLEOTIDE SEQUENCE [LARGE SCALE GENOMIC DNA]</scope>
</reference>
<keyword evidence="2" id="KW-1185">Reference proteome</keyword>
<evidence type="ECO:0000313" key="1">
    <source>
        <dbReference type="EMBL" id="VDN04083.1"/>
    </source>
</evidence>
<reference evidence="3" key="1">
    <citation type="submission" date="2016-04" db="UniProtKB">
        <authorList>
            <consortium name="WormBaseParasite"/>
        </authorList>
    </citation>
    <scope>IDENTIFICATION</scope>
</reference>
<dbReference type="AlphaFoldDB" id="A0A158RC84"/>
<gene>
    <name evidence="1" type="ORF">TCLT_LOCUS6705</name>
</gene>
<evidence type="ECO:0000313" key="3">
    <source>
        <dbReference type="WBParaSite" id="TCLT_0000671601-mRNA-1"/>
    </source>
</evidence>
<dbReference type="WBParaSite" id="TCLT_0000671601-mRNA-1">
    <property type="protein sequence ID" value="TCLT_0000671601-mRNA-1"/>
    <property type="gene ID" value="TCLT_0000671601"/>
</dbReference>
<dbReference type="Proteomes" id="UP000276776">
    <property type="component" value="Unassembled WGS sequence"/>
</dbReference>
<dbReference type="EMBL" id="UYYF01004437">
    <property type="protein sequence ID" value="VDN04083.1"/>
    <property type="molecule type" value="Genomic_DNA"/>
</dbReference>
<name>A0A158RC84_THECL</name>
<accession>A0A158RC84</accession>
<evidence type="ECO:0000313" key="2">
    <source>
        <dbReference type="Proteomes" id="UP000276776"/>
    </source>
</evidence>